<feature type="transmembrane region" description="Helical" evidence="1">
    <location>
        <begin position="123"/>
        <end position="145"/>
    </location>
</feature>
<name>A0A1I1EPT8_RUMAL</name>
<keyword evidence="1" id="KW-0472">Membrane</keyword>
<sequence length="205" mass="21137">MMQTSPCRTDENRASYSAGTFAFMCGAMLTGVLIGTMCFCLSADTQLNRLISPSGEMERLLQTDLGSVMAGSLLGSTVFLLGIAAAGFCAVGQPFEVLLIMLRGMGTGHKAAQLYSTAGRGDILYAAGLFLPGAVISALALAAAAREALSLSNIYLRLTLSGGRGCDPSGAVKLYGAKLLVIEAMLALAAGADTICCYLFIGKLV</sequence>
<dbReference type="EMBL" id="FOKQ01000004">
    <property type="protein sequence ID" value="SFB89169.1"/>
    <property type="molecule type" value="Genomic_DNA"/>
</dbReference>
<feature type="transmembrane region" description="Helical" evidence="1">
    <location>
        <begin position="78"/>
        <end position="102"/>
    </location>
</feature>
<keyword evidence="1" id="KW-1133">Transmembrane helix</keyword>
<accession>A0A1I1EPT8</accession>
<reference evidence="2 3" key="1">
    <citation type="submission" date="2016-10" db="EMBL/GenBank/DDBJ databases">
        <authorList>
            <person name="de Groot N.N."/>
        </authorList>
    </citation>
    <scope>NUCLEOTIDE SEQUENCE [LARGE SCALE GENOMIC DNA]</scope>
    <source>
        <strain evidence="2 3">AR67</strain>
    </source>
</reference>
<feature type="transmembrane region" description="Helical" evidence="1">
    <location>
        <begin position="21"/>
        <end position="44"/>
    </location>
</feature>
<protein>
    <submittedName>
        <fullName evidence="2">Stage II sporulation protein M</fullName>
    </submittedName>
</protein>
<evidence type="ECO:0000313" key="3">
    <source>
        <dbReference type="Proteomes" id="UP000182192"/>
    </source>
</evidence>
<dbReference type="Proteomes" id="UP000182192">
    <property type="component" value="Unassembled WGS sequence"/>
</dbReference>
<gene>
    <name evidence="2" type="ORF">SAMN02910406_00776</name>
</gene>
<evidence type="ECO:0000313" key="2">
    <source>
        <dbReference type="EMBL" id="SFB89169.1"/>
    </source>
</evidence>
<proteinExistence type="predicted"/>
<dbReference type="AlphaFoldDB" id="A0A1I1EPT8"/>
<keyword evidence="1" id="KW-0812">Transmembrane</keyword>
<evidence type="ECO:0000256" key="1">
    <source>
        <dbReference type="SAM" id="Phobius"/>
    </source>
</evidence>
<organism evidence="2 3">
    <name type="scientific">Ruminococcus albus</name>
    <dbReference type="NCBI Taxonomy" id="1264"/>
    <lineage>
        <taxon>Bacteria</taxon>
        <taxon>Bacillati</taxon>
        <taxon>Bacillota</taxon>
        <taxon>Clostridia</taxon>
        <taxon>Eubacteriales</taxon>
        <taxon>Oscillospiraceae</taxon>
        <taxon>Ruminococcus</taxon>
    </lineage>
</organism>
<feature type="transmembrane region" description="Helical" evidence="1">
    <location>
        <begin position="179"/>
        <end position="201"/>
    </location>
</feature>